<name>T1JK39_STRMM</name>
<dbReference type="InterPro" id="IPR035766">
    <property type="entry name" value="SPRYD7"/>
</dbReference>
<dbReference type="CDD" id="cd12880">
    <property type="entry name" value="SPRYD7"/>
    <property type="match status" value="1"/>
</dbReference>
<dbReference type="SUPFAM" id="SSF49899">
    <property type="entry name" value="Concanavalin A-like lectins/glucanases"/>
    <property type="match status" value="1"/>
</dbReference>
<evidence type="ECO:0000256" key="1">
    <source>
        <dbReference type="ARBA" id="ARBA00021772"/>
    </source>
</evidence>
<feature type="domain" description="B30.2/SPRY" evidence="2">
    <location>
        <begin position="77"/>
        <end position="271"/>
    </location>
</feature>
<dbReference type="PROSITE" id="PS50188">
    <property type="entry name" value="B302_SPRY"/>
    <property type="match status" value="1"/>
</dbReference>
<dbReference type="InterPro" id="IPR003877">
    <property type="entry name" value="SPRY_dom"/>
</dbReference>
<dbReference type="Gene3D" id="2.60.120.920">
    <property type="match status" value="1"/>
</dbReference>
<evidence type="ECO:0000313" key="4">
    <source>
        <dbReference type="Proteomes" id="UP000014500"/>
    </source>
</evidence>
<proteinExistence type="predicted"/>
<dbReference type="EMBL" id="JH431849">
    <property type="status" value="NOT_ANNOTATED_CDS"/>
    <property type="molecule type" value="Genomic_DNA"/>
</dbReference>
<dbReference type="PANTHER" id="PTHR20951:SF2">
    <property type="entry name" value="SPRY DOMAIN-CONTAINING PROTEIN 7"/>
    <property type="match status" value="1"/>
</dbReference>
<evidence type="ECO:0000313" key="3">
    <source>
        <dbReference type="EnsemblMetazoa" id="SMAR014219-PA"/>
    </source>
</evidence>
<dbReference type="Proteomes" id="UP000014500">
    <property type="component" value="Unassembled WGS sequence"/>
</dbReference>
<dbReference type="PhylomeDB" id="T1JK39"/>
<evidence type="ECO:0000259" key="2">
    <source>
        <dbReference type="PROSITE" id="PS50188"/>
    </source>
</evidence>
<dbReference type="InterPro" id="IPR043136">
    <property type="entry name" value="B30.2/SPRY_sf"/>
</dbReference>
<dbReference type="SMART" id="SM00449">
    <property type="entry name" value="SPRY"/>
    <property type="match status" value="1"/>
</dbReference>
<dbReference type="AlphaFoldDB" id="T1JK39"/>
<dbReference type="OMA" id="CTISERH"/>
<sequence length="283" mass="31483">MNANINANLSGHLVLDGFLFWFFEEIWKWSVAVNKAKFFSSEKNCIKSIDDTSGKYGRMNFIGQTLVKNRPIRFERDCAIMASLDGNRVSCLCCIRRCFAGSGLNHRQMTRKELPSVVLDTSRMGNEVVIVKNGRRICGGGAALSNVPILQNKAYFEVKLQQSGIWGVGLATSKTDLNKVPLGRDADSWVLCSDGAVRHSDEEKCKVGELPQEGDILGITYDHIELNFYLNGSNMNCPVLGAKGTLHPVVYVDDGAIVDVHFTDFFHQPPQGYDRIMVEQSLL</sequence>
<dbReference type="eggNOG" id="KOG4030">
    <property type="taxonomic scope" value="Eukaryota"/>
</dbReference>
<reference evidence="4" key="1">
    <citation type="submission" date="2011-05" db="EMBL/GenBank/DDBJ databases">
        <authorList>
            <person name="Richards S.R."/>
            <person name="Qu J."/>
            <person name="Jiang H."/>
            <person name="Jhangiani S.N."/>
            <person name="Agravi P."/>
            <person name="Goodspeed R."/>
            <person name="Gross S."/>
            <person name="Mandapat C."/>
            <person name="Jackson L."/>
            <person name="Mathew T."/>
            <person name="Pu L."/>
            <person name="Thornton R."/>
            <person name="Saada N."/>
            <person name="Wilczek-Boney K.B."/>
            <person name="Lee S."/>
            <person name="Kovar C."/>
            <person name="Wu Y."/>
            <person name="Scherer S.E."/>
            <person name="Worley K.C."/>
            <person name="Muzny D.M."/>
            <person name="Gibbs R."/>
        </authorList>
    </citation>
    <scope>NUCLEOTIDE SEQUENCE</scope>
    <source>
        <strain evidence="4">Brora</strain>
    </source>
</reference>
<dbReference type="HOGENOM" id="CLU_085855_0_0_1"/>
<dbReference type="EnsemblMetazoa" id="SMAR014219-RA">
    <property type="protein sequence ID" value="SMAR014219-PA"/>
    <property type="gene ID" value="SMAR014219"/>
</dbReference>
<protein>
    <recommendedName>
        <fullName evidence="1">SPRY domain-containing protein 7</fullName>
    </recommendedName>
</protein>
<dbReference type="InterPro" id="IPR013320">
    <property type="entry name" value="ConA-like_dom_sf"/>
</dbReference>
<dbReference type="PANTHER" id="PTHR20951">
    <property type="entry name" value="C13ORF1 PROTEIN-RELATED"/>
    <property type="match status" value="1"/>
</dbReference>
<dbReference type="Pfam" id="PF00622">
    <property type="entry name" value="SPRY"/>
    <property type="match status" value="1"/>
</dbReference>
<dbReference type="InterPro" id="IPR001870">
    <property type="entry name" value="B30.2/SPRY"/>
</dbReference>
<keyword evidence="4" id="KW-1185">Reference proteome</keyword>
<accession>T1JK39</accession>
<reference evidence="3" key="2">
    <citation type="submission" date="2015-02" db="UniProtKB">
        <authorList>
            <consortium name="EnsemblMetazoa"/>
        </authorList>
    </citation>
    <scope>IDENTIFICATION</scope>
</reference>
<organism evidence="3 4">
    <name type="scientific">Strigamia maritima</name>
    <name type="common">European centipede</name>
    <name type="synonym">Geophilus maritimus</name>
    <dbReference type="NCBI Taxonomy" id="126957"/>
    <lineage>
        <taxon>Eukaryota</taxon>
        <taxon>Metazoa</taxon>
        <taxon>Ecdysozoa</taxon>
        <taxon>Arthropoda</taxon>
        <taxon>Myriapoda</taxon>
        <taxon>Chilopoda</taxon>
        <taxon>Pleurostigmophora</taxon>
        <taxon>Geophilomorpha</taxon>
        <taxon>Linotaeniidae</taxon>
        <taxon>Strigamia</taxon>
    </lineage>
</organism>